<dbReference type="AlphaFoldDB" id="A0A327NM13"/>
<sequence length="85" mass="9347">MITLAMKSVFPYLVMFVLFLAGTRLVNRQQTYIRSIQESTADKSASFTGMLATNEPDTGLTDVADNQTSSGKQTGGKKRTNLLIR</sequence>
<protein>
    <submittedName>
        <fullName evidence="2">Uncharacterized protein</fullName>
    </submittedName>
</protein>
<dbReference type="EMBL" id="QLII01000001">
    <property type="protein sequence ID" value="RAI75843.1"/>
    <property type="molecule type" value="Genomic_DNA"/>
</dbReference>
<reference evidence="2 3" key="1">
    <citation type="submission" date="2018-06" db="EMBL/GenBank/DDBJ databases">
        <title>Spirosoma sp. HMF3257 Genome sequencing and assembly.</title>
        <authorList>
            <person name="Kang H."/>
            <person name="Cha I."/>
            <person name="Kim H."/>
            <person name="Kang J."/>
            <person name="Joh K."/>
        </authorList>
    </citation>
    <scope>NUCLEOTIDE SEQUENCE [LARGE SCALE GENOMIC DNA]</scope>
    <source>
        <strain evidence="2 3">HMF3257</strain>
    </source>
</reference>
<evidence type="ECO:0000256" key="1">
    <source>
        <dbReference type="SAM" id="MobiDB-lite"/>
    </source>
</evidence>
<feature type="region of interest" description="Disordered" evidence="1">
    <location>
        <begin position="54"/>
        <end position="85"/>
    </location>
</feature>
<name>A0A327NM13_9BACT</name>
<proteinExistence type="predicted"/>
<keyword evidence="3" id="KW-1185">Reference proteome</keyword>
<dbReference type="Proteomes" id="UP000249016">
    <property type="component" value="Unassembled WGS sequence"/>
</dbReference>
<evidence type="ECO:0000313" key="2">
    <source>
        <dbReference type="EMBL" id="RAI75843.1"/>
    </source>
</evidence>
<organism evidence="2 3">
    <name type="scientific">Spirosoma telluris</name>
    <dbReference type="NCBI Taxonomy" id="2183553"/>
    <lineage>
        <taxon>Bacteria</taxon>
        <taxon>Pseudomonadati</taxon>
        <taxon>Bacteroidota</taxon>
        <taxon>Cytophagia</taxon>
        <taxon>Cytophagales</taxon>
        <taxon>Cytophagaceae</taxon>
        <taxon>Spirosoma</taxon>
    </lineage>
</organism>
<feature type="compositionally biased region" description="Basic residues" evidence="1">
    <location>
        <begin position="75"/>
        <end position="85"/>
    </location>
</feature>
<comment type="caution">
    <text evidence="2">The sequence shown here is derived from an EMBL/GenBank/DDBJ whole genome shotgun (WGS) entry which is preliminary data.</text>
</comment>
<accession>A0A327NM13</accession>
<gene>
    <name evidence="2" type="ORF">HMF3257_19785</name>
</gene>
<evidence type="ECO:0000313" key="3">
    <source>
        <dbReference type="Proteomes" id="UP000249016"/>
    </source>
</evidence>